<accession>A0AAD7PY71</accession>
<evidence type="ECO:0000313" key="2">
    <source>
        <dbReference type="EMBL" id="KAJ7971356.1"/>
    </source>
</evidence>
<gene>
    <name evidence="2" type="ORF">O6P43_009401</name>
</gene>
<sequence length="128" mass="14753">MENSMGAGFMAVFAVSGSMLLLIHQVHKRLLSDFMRKFEFELGGMLDDCDDQEKHQTKKKVRFAHDVLEPSSDNKDYRKRCMAKAQAKAARVLVMKDREKLEVIMPLNRLALYKGIIEYKTLKGHVHV</sequence>
<keyword evidence="1" id="KW-1133">Transmembrane helix</keyword>
<proteinExistence type="predicted"/>
<name>A0AAD7PY71_QUISA</name>
<dbReference type="PANTHER" id="PTHR33564">
    <property type="entry name" value="TRANSMEMBRANE PROTEIN"/>
    <property type="match status" value="1"/>
</dbReference>
<comment type="caution">
    <text evidence="2">The sequence shown here is derived from an EMBL/GenBank/DDBJ whole genome shotgun (WGS) entry which is preliminary data.</text>
</comment>
<feature type="transmembrane region" description="Helical" evidence="1">
    <location>
        <begin position="6"/>
        <end position="26"/>
    </location>
</feature>
<protein>
    <submittedName>
        <fullName evidence="2">Transmembrane protein</fullName>
    </submittedName>
</protein>
<dbReference type="EMBL" id="JARAOO010000004">
    <property type="protein sequence ID" value="KAJ7971356.1"/>
    <property type="molecule type" value="Genomic_DNA"/>
</dbReference>
<keyword evidence="1" id="KW-0472">Membrane</keyword>
<dbReference type="KEGG" id="qsa:O6P43_009401"/>
<reference evidence="2" key="1">
    <citation type="journal article" date="2023" name="Science">
        <title>Elucidation of the pathway for biosynthesis of saponin adjuvants from the soapbark tree.</title>
        <authorList>
            <person name="Reed J."/>
            <person name="Orme A."/>
            <person name="El-Demerdash A."/>
            <person name="Owen C."/>
            <person name="Martin L.B.B."/>
            <person name="Misra R.C."/>
            <person name="Kikuchi S."/>
            <person name="Rejzek M."/>
            <person name="Martin A.C."/>
            <person name="Harkess A."/>
            <person name="Leebens-Mack J."/>
            <person name="Louveau T."/>
            <person name="Stephenson M.J."/>
            <person name="Osbourn A."/>
        </authorList>
    </citation>
    <scope>NUCLEOTIDE SEQUENCE</scope>
    <source>
        <strain evidence="2">S10</strain>
    </source>
</reference>
<evidence type="ECO:0000313" key="3">
    <source>
        <dbReference type="Proteomes" id="UP001163823"/>
    </source>
</evidence>
<organism evidence="2 3">
    <name type="scientific">Quillaja saponaria</name>
    <name type="common">Soap bark tree</name>
    <dbReference type="NCBI Taxonomy" id="32244"/>
    <lineage>
        <taxon>Eukaryota</taxon>
        <taxon>Viridiplantae</taxon>
        <taxon>Streptophyta</taxon>
        <taxon>Embryophyta</taxon>
        <taxon>Tracheophyta</taxon>
        <taxon>Spermatophyta</taxon>
        <taxon>Magnoliopsida</taxon>
        <taxon>eudicotyledons</taxon>
        <taxon>Gunneridae</taxon>
        <taxon>Pentapetalae</taxon>
        <taxon>rosids</taxon>
        <taxon>fabids</taxon>
        <taxon>Fabales</taxon>
        <taxon>Quillajaceae</taxon>
        <taxon>Quillaja</taxon>
    </lineage>
</organism>
<evidence type="ECO:0000256" key="1">
    <source>
        <dbReference type="SAM" id="Phobius"/>
    </source>
</evidence>
<keyword evidence="3" id="KW-1185">Reference proteome</keyword>
<dbReference type="Proteomes" id="UP001163823">
    <property type="component" value="Chromosome 4"/>
</dbReference>
<dbReference type="PANTHER" id="PTHR33564:SF8">
    <property type="entry name" value="TRANSMEMBRANE PROTEIN"/>
    <property type="match status" value="1"/>
</dbReference>
<keyword evidence="1 2" id="KW-0812">Transmembrane</keyword>
<dbReference type="AlphaFoldDB" id="A0AAD7PY71"/>